<proteinExistence type="predicted"/>
<evidence type="ECO:0000313" key="1">
    <source>
        <dbReference type="EMBL" id="MEA5257622.1"/>
    </source>
</evidence>
<evidence type="ECO:0000313" key="2">
    <source>
        <dbReference type="Proteomes" id="UP001304671"/>
    </source>
</evidence>
<gene>
    <name evidence="1" type="ORF">VB264_07495</name>
</gene>
<name>A0ABU5QKP5_9BACT</name>
<dbReference type="Proteomes" id="UP001304671">
    <property type="component" value="Unassembled WGS sequence"/>
</dbReference>
<sequence length="115" mass="13765">MDKQTVKYIIDHYFHLLKDKEKLAWQHYSSNIKLEENKNSTIAEMYQKYGWLTEYKDVLDLLKDGYDNFEENTAKKILSAHEGKIFFNRCPNCGLLARTPKAKQCRYCLHDWHDS</sequence>
<accession>A0ABU5QKP5</accession>
<protein>
    <recommendedName>
        <fullName evidence="3">Zinc ribbon domain-containing protein</fullName>
    </recommendedName>
</protein>
<organism evidence="1 2">
    <name type="scientific">Arcicella aquatica</name>
    <dbReference type="NCBI Taxonomy" id="217141"/>
    <lineage>
        <taxon>Bacteria</taxon>
        <taxon>Pseudomonadati</taxon>
        <taxon>Bacteroidota</taxon>
        <taxon>Cytophagia</taxon>
        <taxon>Cytophagales</taxon>
        <taxon>Flectobacillaceae</taxon>
        <taxon>Arcicella</taxon>
    </lineage>
</organism>
<evidence type="ECO:0008006" key="3">
    <source>
        <dbReference type="Google" id="ProtNLM"/>
    </source>
</evidence>
<dbReference type="RefSeq" id="WP_323248119.1">
    <property type="nucleotide sequence ID" value="NZ_JAYFUL010000008.1"/>
</dbReference>
<dbReference type="EMBL" id="JAYFUL010000008">
    <property type="protein sequence ID" value="MEA5257622.1"/>
    <property type="molecule type" value="Genomic_DNA"/>
</dbReference>
<reference evidence="1 2" key="1">
    <citation type="submission" date="2023-12" db="EMBL/GenBank/DDBJ databases">
        <title>Novel species of the genus Arcicella isolated from rivers.</title>
        <authorList>
            <person name="Lu H."/>
        </authorList>
    </citation>
    <scope>NUCLEOTIDE SEQUENCE [LARGE SCALE GENOMIC DNA]</scope>
    <source>
        <strain evidence="1 2">LMG 21963</strain>
    </source>
</reference>
<keyword evidence="2" id="KW-1185">Reference proteome</keyword>
<comment type="caution">
    <text evidence="1">The sequence shown here is derived from an EMBL/GenBank/DDBJ whole genome shotgun (WGS) entry which is preliminary data.</text>
</comment>